<gene>
    <name evidence="2" type="ORF">Fcan01_18311</name>
</gene>
<comment type="caution">
    <text evidence="2">The sequence shown here is derived from an EMBL/GenBank/DDBJ whole genome shotgun (WGS) entry which is preliminary data.</text>
</comment>
<dbReference type="AlphaFoldDB" id="A0A226DNN2"/>
<evidence type="ECO:0000256" key="1">
    <source>
        <dbReference type="SAM" id="SignalP"/>
    </source>
</evidence>
<feature type="signal peptide" evidence="1">
    <location>
        <begin position="1"/>
        <end position="25"/>
    </location>
</feature>
<proteinExistence type="predicted"/>
<keyword evidence="3" id="KW-1185">Reference proteome</keyword>
<name>A0A226DNN2_FOLCA</name>
<feature type="chain" id="PRO_5012804820" evidence="1">
    <location>
        <begin position="26"/>
        <end position="264"/>
    </location>
</feature>
<keyword evidence="1" id="KW-0732">Signal</keyword>
<accession>A0A226DNN2</accession>
<evidence type="ECO:0000313" key="2">
    <source>
        <dbReference type="EMBL" id="OXA47145.1"/>
    </source>
</evidence>
<dbReference type="Proteomes" id="UP000198287">
    <property type="component" value="Unassembled WGS sequence"/>
</dbReference>
<sequence>MVPATRISFCFIIFATFNQLSDTRGDSSEDKDEYFVDNSTSQKEVIVSLAMEINSLASSIRQERSQRESTISRMAALEHAQTTLRGEARSIQTALKNMSLVTSQIQEKCGCHPVPRLALNHPTTCSTYKPSFEFVSNADLAKTEVFNNTPAFTGDTLCKGFVGDEELLGRGHLNNCWGIHSKGEYPFPFGLGTYHLRQPLGVRLEYVPASQILDGVKDWIDVERSLLAAKAVNVASKGNLRRGYAGRCNAAGSTKPETLYFLKQ</sequence>
<organism evidence="2 3">
    <name type="scientific">Folsomia candida</name>
    <name type="common">Springtail</name>
    <dbReference type="NCBI Taxonomy" id="158441"/>
    <lineage>
        <taxon>Eukaryota</taxon>
        <taxon>Metazoa</taxon>
        <taxon>Ecdysozoa</taxon>
        <taxon>Arthropoda</taxon>
        <taxon>Hexapoda</taxon>
        <taxon>Collembola</taxon>
        <taxon>Entomobryomorpha</taxon>
        <taxon>Isotomoidea</taxon>
        <taxon>Isotomidae</taxon>
        <taxon>Proisotominae</taxon>
        <taxon>Folsomia</taxon>
    </lineage>
</organism>
<reference evidence="2 3" key="1">
    <citation type="submission" date="2015-12" db="EMBL/GenBank/DDBJ databases">
        <title>The genome of Folsomia candida.</title>
        <authorList>
            <person name="Faddeeva A."/>
            <person name="Derks M.F."/>
            <person name="Anvar Y."/>
            <person name="Smit S."/>
            <person name="Van Straalen N."/>
            <person name="Roelofs D."/>
        </authorList>
    </citation>
    <scope>NUCLEOTIDE SEQUENCE [LARGE SCALE GENOMIC DNA]</scope>
    <source>
        <strain evidence="2 3">VU population</strain>
        <tissue evidence="2">Whole body</tissue>
    </source>
</reference>
<protein>
    <submittedName>
        <fullName evidence="2">Uncharacterized protein</fullName>
    </submittedName>
</protein>
<evidence type="ECO:0000313" key="3">
    <source>
        <dbReference type="Proteomes" id="UP000198287"/>
    </source>
</evidence>
<dbReference type="EMBL" id="LNIX01000014">
    <property type="protein sequence ID" value="OXA47145.1"/>
    <property type="molecule type" value="Genomic_DNA"/>
</dbReference>